<dbReference type="Proteomes" id="UP001182303">
    <property type="component" value="Unassembled WGS sequence"/>
</dbReference>
<dbReference type="RefSeq" id="WP_310943977.1">
    <property type="nucleotide sequence ID" value="NZ_JARUIS010000019.1"/>
</dbReference>
<evidence type="ECO:0000256" key="2">
    <source>
        <dbReference type="ARBA" id="ARBA00022692"/>
    </source>
</evidence>
<dbReference type="AlphaFoldDB" id="A0AAE4FLA6"/>
<evidence type="ECO:0000256" key="5">
    <source>
        <dbReference type="SAM" id="Phobius"/>
    </source>
</evidence>
<comment type="subcellular location">
    <subcellularLocation>
        <location evidence="1">Membrane</location>
        <topology evidence="1">Multi-pass membrane protein</topology>
    </subcellularLocation>
</comment>
<accession>A0AAE4FLA6</accession>
<feature type="transmembrane region" description="Helical" evidence="5">
    <location>
        <begin position="396"/>
        <end position="413"/>
    </location>
</feature>
<feature type="transmembrane region" description="Helical" evidence="5">
    <location>
        <begin position="419"/>
        <end position="437"/>
    </location>
</feature>
<keyword evidence="4 5" id="KW-0472">Membrane</keyword>
<gene>
    <name evidence="7" type="ORF">P9J83_12840</name>
</gene>
<proteinExistence type="predicted"/>
<evidence type="ECO:0000313" key="7">
    <source>
        <dbReference type="EMBL" id="MDS1004379.1"/>
    </source>
</evidence>
<evidence type="ECO:0000313" key="8">
    <source>
        <dbReference type="Proteomes" id="UP001182303"/>
    </source>
</evidence>
<evidence type="ECO:0000256" key="1">
    <source>
        <dbReference type="ARBA" id="ARBA00004141"/>
    </source>
</evidence>
<organism evidence="7 8">
    <name type="scientific">Clostridium sporogenes</name>
    <dbReference type="NCBI Taxonomy" id="1509"/>
    <lineage>
        <taxon>Bacteria</taxon>
        <taxon>Bacillati</taxon>
        <taxon>Bacillota</taxon>
        <taxon>Clostridia</taxon>
        <taxon>Eubacteriales</taxon>
        <taxon>Clostridiaceae</taxon>
        <taxon>Clostridium</taxon>
    </lineage>
</organism>
<feature type="transmembrane region" description="Helical" evidence="5">
    <location>
        <begin position="469"/>
        <end position="487"/>
    </location>
</feature>
<feature type="transmembrane region" description="Helical" evidence="5">
    <location>
        <begin position="133"/>
        <end position="150"/>
    </location>
</feature>
<protein>
    <submittedName>
        <fullName evidence="7">FUSC family protein</fullName>
    </submittedName>
</protein>
<dbReference type="GO" id="GO:0016020">
    <property type="term" value="C:membrane"/>
    <property type="evidence" value="ECO:0007669"/>
    <property type="project" value="UniProtKB-SubCell"/>
</dbReference>
<comment type="caution">
    <text evidence="7">The sequence shown here is derived from an EMBL/GenBank/DDBJ whole genome shotgun (WGS) entry which is preliminary data.</text>
</comment>
<dbReference type="EMBL" id="JARUIS010000019">
    <property type="protein sequence ID" value="MDS1004379.1"/>
    <property type="molecule type" value="Genomic_DNA"/>
</dbReference>
<feature type="transmembrane region" description="Helical" evidence="5">
    <location>
        <begin position="214"/>
        <end position="234"/>
    </location>
</feature>
<feature type="transmembrane region" description="Helical" evidence="5">
    <location>
        <begin position="80"/>
        <end position="100"/>
    </location>
</feature>
<feature type="transmembrane region" description="Helical" evidence="5">
    <location>
        <begin position="106"/>
        <end position="126"/>
    </location>
</feature>
<evidence type="ECO:0000256" key="3">
    <source>
        <dbReference type="ARBA" id="ARBA00022989"/>
    </source>
</evidence>
<feature type="transmembrane region" description="Helical" evidence="5">
    <location>
        <begin position="55"/>
        <end position="73"/>
    </location>
</feature>
<feature type="transmembrane region" description="Helical" evidence="5">
    <location>
        <begin position="347"/>
        <end position="366"/>
    </location>
</feature>
<sequence length="555" mass="64575">MNITIKNKLILMKMKIFLIAISSILIFYIFGKENLIVGAGAVMTSASMFGEDYTANIATTTILLVIIELLIGVSAYASGINLFSGLIFTFFISFFIYYLFSYDAKPSKNIGFIMTYLLLLYYPVALNYMPKRLAALAFSGIVIMLLYYILSKYNFNKFVNKEILNIIDLIQETLDLNLSDEAINKNKCASIKLKFIELKTYERMENSKNDLEDVYIKHIIIILLNKIITILPLIKTEKNNIIMLQVIKKNLEDIKFYILSEDNLDNLKDNLKKHYDELRTDDISNDLNKYNYYTLKFSIEEALKCLENRKDIKSIYLNKEIKLLKLPKKDLYELKNNFKMTSLRFNLAIKSAMLISLSVFIVNYFTIYEGQWAIYTIALLLLPYAEQSNKKARDRVIGTIIGSILFNIINLLISNNVILMIIFLFISSYFTIFIASYNIRCIFITFNAILSVKIMNPNSIVFILTEYRVLFILIGAIVTAIIMNVFFPYKLKNDIRNTIIKYLNLDKKILHELESDNIDKNRLDIMLLTNNYLWKRINYNNKELKCPDIESLLNE</sequence>
<reference evidence="7" key="1">
    <citation type="submission" date="2023-04" db="EMBL/GenBank/DDBJ databases">
        <title>Assessment of the microbiological origin of a defect in Grana Padano cheese.</title>
        <authorList>
            <person name="Zago M."/>
            <person name="Rossetti L."/>
            <person name="Bonvini B."/>
            <person name="Carminati D."/>
            <person name="Giraffa G."/>
        </authorList>
    </citation>
    <scope>NUCLEOTIDE SEQUENCE</scope>
    <source>
        <strain evidence="7">4990</strain>
    </source>
</reference>
<keyword evidence="2 5" id="KW-0812">Transmembrane</keyword>
<feature type="transmembrane region" description="Helical" evidence="5">
    <location>
        <begin position="372"/>
        <end position="389"/>
    </location>
</feature>
<feature type="domain" description="Integral membrane bound transporter" evidence="6">
    <location>
        <begin position="357"/>
        <end position="481"/>
    </location>
</feature>
<evidence type="ECO:0000256" key="4">
    <source>
        <dbReference type="ARBA" id="ARBA00023136"/>
    </source>
</evidence>
<evidence type="ECO:0000259" key="6">
    <source>
        <dbReference type="Pfam" id="PF13515"/>
    </source>
</evidence>
<dbReference type="InterPro" id="IPR049453">
    <property type="entry name" value="Memb_transporter_dom"/>
</dbReference>
<name>A0AAE4FLA6_CLOSG</name>
<dbReference type="Pfam" id="PF13515">
    <property type="entry name" value="FUSC_2"/>
    <property type="match status" value="1"/>
</dbReference>
<keyword evidence="3 5" id="KW-1133">Transmembrane helix</keyword>